<keyword evidence="3 6" id="KW-0238">DNA-binding</keyword>
<dbReference type="GO" id="GO:0003677">
    <property type="term" value="F:DNA binding"/>
    <property type="evidence" value="ECO:0007669"/>
    <property type="project" value="UniProtKB-KW"/>
</dbReference>
<evidence type="ECO:0000256" key="2">
    <source>
        <dbReference type="ARBA" id="ARBA00023015"/>
    </source>
</evidence>
<evidence type="ECO:0000259" key="5">
    <source>
        <dbReference type="Pfam" id="PF04198"/>
    </source>
</evidence>
<evidence type="ECO:0000256" key="3">
    <source>
        <dbReference type="ARBA" id="ARBA00023125"/>
    </source>
</evidence>
<dbReference type="Gene3D" id="3.40.50.1360">
    <property type="match status" value="1"/>
</dbReference>
<dbReference type="GO" id="GO:0030246">
    <property type="term" value="F:carbohydrate binding"/>
    <property type="evidence" value="ECO:0007669"/>
    <property type="project" value="InterPro"/>
</dbReference>
<reference evidence="6" key="1">
    <citation type="journal article" date="2020" name="Appl. Environ. Microbiol.">
        <title>Medium-Chain Fatty Acid Synthesis by 'Candidatus Weimeria bifida' gen. nov., sp. nov., and 'Candidatus Pseudoramibacter fermentans' sp. nov.</title>
        <authorList>
            <person name="Scarborough M.J."/>
            <person name="Myers K.S."/>
            <person name="Donohue T.J."/>
            <person name="Noguera D.R."/>
        </authorList>
    </citation>
    <scope>NUCLEOTIDE SEQUENCE</scope>
    <source>
        <strain evidence="6">EUB1.1</strain>
    </source>
</reference>
<evidence type="ECO:0000313" key="6">
    <source>
        <dbReference type="EMBL" id="MQM72231.1"/>
    </source>
</evidence>
<evidence type="ECO:0000256" key="4">
    <source>
        <dbReference type="ARBA" id="ARBA00023163"/>
    </source>
</evidence>
<keyword evidence="2" id="KW-0805">Transcription regulation</keyword>
<dbReference type="SUPFAM" id="SSF100950">
    <property type="entry name" value="NagB/RpiA/CoA transferase-like"/>
    <property type="match status" value="1"/>
</dbReference>
<protein>
    <submittedName>
        <fullName evidence="6">DNA-binding transcriptional regulator</fullName>
    </submittedName>
</protein>
<gene>
    <name evidence="6" type="ORF">FRC53_02120</name>
</gene>
<accession>A0A6L5GPM5</accession>
<organism evidence="6 7">
    <name type="scientific">Candidatus Pseudoramibacter fermentans</name>
    <dbReference type="NCBI Taxonomy" id="2594427"/>
    <lineage>
        <taxon>Bacteria</taxon>
        <taxon>Bacillati</taxon>
        <taxon>Bacillota</taxon>
        <taxon>Clostridia</taxon>
        <taxon>Eubacteriales</taxon>
        <taxon>Eubacteriaceae</taxon>
        <taxon>Pseudoramibacter</taxon>
    </lineage>
</organism>
<name>A0A6L5GPM5_9FIRM</name>
<comment type="similarity">
    <text evidence="1">Belongs to the SorC transcriptional regulatory family.</text>
</comment>
<proteinExistence type="inferred from homology"/>
<evidence type="ECO:0000313" key="7">
    <source>
        <dbReference type="Proteomes" id="UP000473648"/>
    </source>
</evidence>
<keyword evidence="4" id="KW-0804">Transcription</keyword>
<dbReference type="Pfam" id="PF04198">
    <property type="entry name" value="Sugar-bind"/>
    <property type="match status" value="1"/>
</dbReference>
<dbReference type="InterPro" id="IPR007324">
    <property type="entry name" value="Sugar-bd_dom_put"/>
</dbReference>
<evidence type="ECO:0000256" key="1">
    <source>
        <dbReference type="ARBA" id="ARBA00010466"/>
    </source>
</evidence>
<sequence>MKDKDPYKINLILRVAKLRYELGMSQIDIARQEHLSKSTVSRLIAQAQEMGMVKISIVEPKHAFVELENAMAEAFGLNRVTILPDVVGNRDVLRKDVCAALADDLSRDVQDGDIVGVAWGHTMSVLASVLPKRIGKKGIRIIQLNGGLSKALYDAGADQIVRALVNCFEGEGYLLPAPALVDTPDIAVSIERDSSVSRIIQMAEHCRTAIYSVGTIGHGTALYQMGYFSDEAYQAIEKKSVGDVCSHFVDAQGRIADPLLDARVVATPLSKIVAVPNKMVAAVGVDKAPAILAALRGGMVDKLYIDQPAAAEVMRMASGQK</sequence>
<dbReference type="Proteomes" id="UP000473648">
    <property type="component" value="Unassembled WGS sequence"/>
</dbReference>
<dbReference type="Gene3D" id="1.10.10.60">
    <property type="entry name" value="Homeodomain-like"/>
    <property type="match status" value="1"/>
</dbReference>
<dbReference type="PANTHER" id="PTHR34294:SF1">
    <property type="entry name" value="TRANSCRIPTIONAL REGULATOR LSRR"/>
    <property type="match status" value="1"/>
</dbReference>
<dbReference type="InterPro" id="IPR001387">
    <property type="entry name" value="Cro/C1-type_HTH"/>
</dbReference>
<comment type="caution">
    <text evidence="6">The sequence shown here is derived from an EMBL/GenBank/DDBJ whole genome shotgun (WGS) entry which is preliminary data.</text>
</comment>
<keyword evidence="7" id="KW-1185">Reference proteome</keyword>
<dbReference type="AlphaFoldDB" id="A0A6L5GPM5"/>
<dbReference type="EMBL" id="VOGB01000003">
    <property type="protein sequence ID" value="MQM72231.1"/>
    <property type="molecule type" value="Genomic_DNA"/>
</dbReference>
<dbReference type="CDD" id="cd00093">
    <property type="entry name" value="HTH_XRE"/>
    <property type="match status" value="1"/>
</dbReference>
<dbReference type="PANTHER" id="PTHR34294">
    <property type="entry name" value="TRANSCRIPTIONAL REGULATOR-RELATED"/>
    <property type="match status" value="1"/>
</dbReference>
<dbReference type="InterPro" id="IPR037171">
    <property type="entry name" value="NagB/RpiA_transferase-like"/>
</dbReference>
<dbReference type="InterPro" id="IPR051054">
    <property type="entry name" value="SorC_transcr_regulators"/>
</dbReference>
<feature type="domain" description="Sugar-binding" evidence="5">
    <location>
        <begin position="65"/>
        <end position="314"/>
    </location>
</feature>